<evidence type="ECO:0000256" key="1">
    <source>
        <dbReference type="ARBA" id="ARBA00022801"/>
    </source>
</evidence>
<organism evidence="2">
    <name type="scientific">marine sediment metagenome</name>
    <dbReference type="NCBI Taxonomy" id="412755"/>
    <lineage>
        <taxon>unclassified sequences</taxon>
        <taxon>metagenomes</taxon>
        <taxon>ecological metagenomes</taxon>
    </lineage>
</organism>
<sequence length="203" mass="22655">MRKNFAFIISITVLLIFAGFLNLSCENLEITIVENGKPLAVIVTPENASQQVSDSAKVLSDYIKKSSDARINVVKKVSDKDKIIIHIGEDDYVRDQNLDIASLDGDGFIINVTDSKNIIIAGPTGWGTEFGVYEFLERYVGVRWLMPGMDGEDVPAQSTISVPITEVRQEPAYFSRRLSSPNGAAWARKNRFHGRVEFHHNLL</sequence>
<dbReference type="InterPro" id="IPR029018">
    <property type="entry name" value="Hex-like_dom2"/>
</dbReference>
<gene>
    <name evidence="2" type="ORF">S12H4_25667</name>
</gene>
<dbReference type="SUPFAM" id="SSF55545">
    <property type="entry name" value="beta-N-acetylhexosaminidase-like domain"/>
    <property type="match status" value="1"/>
</dbReference>
<evidence type="ECO:0000313" key="2">
    <source>
        <dbReference type="EMBL" id="GAI76328.1"/>
    </source>
</evidence>
<dbReference type="AlphaFoldDB" id="X1R6Z4"/>
<dbReference type="PANTHER" id="PTHR47406">
    <property type="entry name" value="COAGULATION FACTOR 5/8 TYPE, C-TERMINAL"/>
    <property type="match status" value="1"/>
</dbReference>
<protein>
    <recommendedName>
        <fullName evidence="3">Alpha glucuronidase N-terminal domain-containing protein</fullName>
    </recommendedName>
</protein>
<comment type="caution">
    <text evidence="2">The sequence shown here is derived from an EMBL/GenBank/DDBJ whole genome shotgun (WGS) entry which is preliminary data.</text>
</comment>
<evidence type="ECO:0008006" key="3">
    <source>
        <dbReference type="Google" id="ProtNLM"/>
    </source>
</evidence>
<dbReference type="PANTHER" id="PTHR47406:SF2">
    <property type="entry name" value="ALPHA GLUCURONIDASE N-TERMINAL DOMAIN-CONTAINING PROTEIN"/>
    <property type="match status" value="1"/>
</dbReference>
<name>X1R6Z4_9ZZZZ</name>
<keyword evidence="1" id="KW-0378">Hydrolase</keyword>
<reference evidence="2" key="1">
    <citation type="journal article" date="2014" name="Front. Microbiol.">
        <title>High frequency of phylogenetically diverse reductive dehalogenase-homologous genes in deep subseafloor sedimentary metagenomes.</title>
        <authorList>
            <person name="Kawai M."/>
            <person name="Futagami T."/>
            <person name="Toyoda A."/>
            <person name="Takaki Y."/>
            <person name="Nishi S."/>
            <person name="Hori S."/>
            <person name="Arai W."/>
            <person name="Tsubouchi T."/>
            <person name="Morono Y."/>
            <person name="Uchiyama I."/>
            <person name="Ito T."/>
            <person name="Fujiyama A."/>
            <person name="Inagaki F."/>
            <person name="Takami H."/>
        </authorList>
    </citation>
    <scope>NUCLEOTIDE SEQUENCE</scope>
    <source>
        <strain evidence="2">Expedition CK06-06</strain>
    </source>
</reference>
<proteinExistence type="predicted"/>
<dbReference type="Gene3D" id="3.30.379.10">
    <property type="entry name" value="Chitobiase/beta-hexosaminidase domain 2-like"/>
    <property type="match status" value="1"/>
</dbReference>
<dbReference type="GO" id="GO:0016787">
    <property type="term" value="F:hydrolase activity"/>
    <property type="evidence" value="ECO:0007669"/>
    <property type="project" value="UniProtKB-KW"/>
</dbReference>
<accession>X1R6Z4</accession>
<feature type="non-terminal residue" evidence="2">
    <location>
        <position position="203"/>
    </location>
</feature>
<dbReference type="EMBL" id="BARW01014489">
    <property type="protein sequence ID" value="GAI76328.1"/>
    <property type="molecule type" value="Genomic_DNA"/>
</dbReference>